<dbReference type="GO" id="GO:0000287">
    <property type="term" value="F:magnesium ion binding"/>
    <property type="evidence" value="ECO:0007669"/>
    <property type="project" value="InterPro"/>
</dbReference>
<dbReference type="InterPro" id="IPR005841">
    <property type="entry name" value="Alpha-D-phosphohexomutase_SF"/>
</dbReference>
<keyword evidence="5 7" id="KW-0460">Magnesium</keyword>
<dbReference type="SUPFAM" id="SSF55957">
    <property type="entry name" value="Phosphoglucomutase, C-terminal domain"/>
    <property type="match status" value="1"/>
</dbReference>
<comment type="cofactor">
    <cofactor evidence="1">
        <name>Mg(2+)</name>
        <dbReference type="ChEBI" id="CHEBI:18420"/>
    </cofactor>
</comment>
<evidence type="ECO:0000256" key="3">
    <source>
        <dbReference type="ARBA" id="ARBA00022553"/>
    </source>
</evidence>
<evidence type="ECO:0000259" key="8">
    <source>
        <dbReference type="Pfam" id="PF00408"/>
    </source>
</evidence>
<gene>
    <name evidence="12" type="primary">glmM</name>
    <name evidence="12" type="ORF">Q31a_50120</name>
</gene>
<keyword evidence="6 12" id="KW-0413">Isomerase</keyword>
<evidence type="ECO:0000256" key="7">
    <source>
        <dbReference type="RuleBase" id="RU004326"/>
    </source>
</evidence>
<dbReference type="InterPro" id="IPR005845">
    <property type="entry name" value="A-D-PHexomutase_a/b/a-II"/>
</dbReference>
<evidence type="ECO:0000256" key="2">
    <source>
        <dbReference type="ARBA" id="ARBA00010231"/>
    </source>
</evidence>
<dbReference type="InterPro" id="IPR050060">
    <property type="entry name" value="Phosphoglucosamine_mutase"/>
</dbReference>
<dbReference type="NCBIfam" id="TIGR03990">
    <property type="entry name" value="Arch_GlmM"/>
    <property type="match status" value="1"/>
</dbReference>
<protein>
    <submittedName>
        <fullName evidence="12">Phosphoglucosamine mutase</fullName>
        <ecNumber evidence="12">5.4.2.10</ecNumber>
    </submittedName>
</protein>
<feature type="domain" description="Alpha-D-phosphohexomutase C-terminal" evidence="8">
    <location>
        <begin position="396"/>
        <end position="448"/>
    </location>
</feature>
<dbReference type="InterPro" id="IPR005843">
    <property type="entry name" value="A-D-PHexomutase_C"/>
</dbReference>
<evidence type="ECO:0000256" key="6">
    <source>
        <dbReference type="ARBA" id="ARBA00023235"/>
    </source>
</evidence>
<evidence type="ECO:0000259" key="10">
    <source>
        <dbReference type="Pfam" id="PF02879"/>
    </source>
</evidence>
<feature type="domain" description="Alpha-D-phosphohexomutase alpha/beta/alpha" evidence="10">
    <location>
        <begin position="162"/>
        <end position="261"/>
    </location>
</feature>
<dbReference type="InterPro" id="IPR005846">
    <property type="entry name" value="A-D-PHexomutase_a/b/a-III"/>
</dbReference>
<dbReference type="Pfam" id="PF02880">
    <property type="entry name" value="PGM_PMM_III"/>
    <property type="match status" value="1"/>
</dbReference>
<dbReference type="EC" id="5.4.2.10" evidence="12"/>
<evidence type="ECO:0000256" key="1">
    <source>
        <dbReference type="ARBA" id="ARBA00001946"/>
    </source>
</evidence>
<evidence type="ECO:0000256" key="5">
    <source>
        <dbReference type="ARBA" id="ARBA00022842"/>
    </source>
</evidence>
<organism evidence="12 13">
    <name type="scientific">Aureliella helgolandensis</name>
    <dbReference type="NCBI Taxonomy" id="2527968"/>
    <lineage>
        <taxon>Bacteria</taxon>
        <taxon>Pseudomonadati</taxon>
        <taxon>Planctomycetota</taxon>
        <taxon>Planctomycetia</taxon>
        <taxon>Pirellulales</taxon>
        <taxon>Pirellulaceae</taxon>
        <taxon>Aureliella</taxon>
    </lineage>
</organism>
<dbReference type="Pfam" id="PF00408">
    <property type="entry name" value="PGM_PMM_IV"/>
    <property type="match status" value="1"/>
</dbReference>
<keyword evidence="13" id="KW-1185">Reference proteome</keyword>
<dbReference type="Pfam" id="PF02879">
    <property type="entry name" value="PGM_PMM_II"/>
    <property type="match status" value="1"/>
</dbReference>
<dbReference type="GO" id="GO:0006048">
    <property type="term" value="P:UDP-N-acetylglucosamine biosynthetic process"/>
    <property type="evidence" value="ECO:0007669"/>
    <property type="project" value="TreeGrafter"/>
</dbReference>
<dbReference type="InterPro" id="IPR005844">
    <property type="entry name" value="A-D-PHexomutase_a/b/a-I"/>
</dbReference>
<dbReference type="PANTHER" id="PTHR42946">
    <property type="entry name" value="PHOSPHOHEXOSE MUTASE"/>
    <property type="match status" value="1"/>
</dbReference>
<dbReference type="Pfam" id="PF02878">
    <property type="entry name" value="PGM_PMM_I"/>
    <property type="match status" value="1"/>
</dbReference>
<reference evidence="12 13" key="1">
    <citation type="submission" date="2019-02" db="EMBL/GenBank/DDBJ databases">
        <title>Deep-cultivation of Planctomycetes and their phenomic and genomic characterization uncovers novel biology.</title>
        <authorList>
            <person name="Wiegand S."/>
            <person name="Jogler M."/>
            <person name="Boedeker C."/>
            <person name="Pinto D."/>
            <person name="Vollmers J."/>
            <person name="Rivas-Marin E."/>
            <person name="Kohn T."/>
            <person name="Peeters S.H."/>
            <person name="Heuer A."/>
            <person name="Rast P."/>
            <person name="Oberbeckmann S."/>
            <person name="Bunk B."/>
            <person name="Jeske O."/>
            <person name="Meyerdierks A."/>
            <person name="Storesund J.E."/>
            <person name="Kallscheuer N."/>
            <person name="Luecker S."/>
            <person name="Lage O.M."/>
            <person name="Pohl T."/>
            <person name="Merkel B.J."/>
            <person name="Hornburger P."/>
            <person name="Mueller R.-W."/>
            <person name="Bruemmer F."/>
            <person name="Labrenz M."/>
            <person name="Spormann A.M."/>
            <person name="Op den Camp H."/>
            <person name="Overmann J."/>
            <person name="Amann R."/>
            <person name="Jetten M.S.M."/>
            <person name="Mascher T."/>
            <person name="Medema M.H."/>
            <person name="Devos D.P."/>
            <person name="Kaster A.-K."/>
            <person name="Ovreas L."/>
            <person name="Rohde M."/>
            <person name="Galperin M.Y."/>
            <person name="Jogler C."/>
        </authorList>
    </citation>
    <scope>NUCLEOTIDE SEQUENCE [LARGE SCALE GENOMIC DNA]</scope>
    <source>
        <strain evidence="12 13">Q31a</strain>
    </source>
</reference>
<dbReference type="PANTHER" id="PTHR42946:SF1">
    <property type="entry name" value="PHOSPHOGLUCOMUTASE (ALPHA-D-GLUCOSE-1,6-BISPHOSPHATE-DEPENDENT)"/>
    <property type="match status" value="1"/>
</dbReference>
<dbReference type="GO" id="GO:0004615">
    <property type="term" value="F:phosphomannomutase activity"/>
    <property type="evidence" value="ECO:0007669"/>
    <property type="project" value="TreeGrafter"/>
</dbReference>
<dbReference type="Gene3D" id="3.30.310.50">
    <property type="entry name" value="Alpha-D-phosphohexomutase, C-terminal domain"/>
    <property type="match status" value="1"/>
</dbReference>
<dbReference type="GO" id="GO:0005975">
    <property type="term" value="P:carbohydrate metabolic process"/>
    <property type="evidence" value="ECO:0007669"/>
    <property type="project" value="InterPro"/>
</dbReference>
<evidence type="ECO:0000259" key="11">
    <source>
        <dbReference type="Pfam" id="PF02880"/>
    </source>
</evidence>
<dbReference type="PRINTS" id="PR00509">
    <property type="entry name" value="PGMPMM"/>
</dbReference>
<evidence type="ECO:0000313" key="13">
    <source>
        <dbReference type="Proteomes" id="UP000318017"/>
    </source>
</evidence>
<dbReference type="InterPro" id="IPR036900">
    <property type="entry name" value="A-D-PHexomutase_C_sf"/>
</dbReference>
<dbReference type="InterPro" id="IPR016055">
    <property type="entry name" value="A-D-PHexomutase_a/b/a-I/II/III"/>
</dbReference>
<dbReference type="Gene3D" id="3.40.120.10">
    <property type="entry name" value="Alpha-D-Glucose-1,6-Bisphosphate, subunit A, domain 3"/>
    <property type="match status" value="3"/>
</dbReference>
<dbReference type="AlphaFoldDB" id="A0A518GDL4"/>
<dbReference type="GO" id="GO:0008966">
    <property type="term" value="F:phosphoglucosamine mutase activity"/>
    <property type="evidence" value="ECO:0007669"/>
    <property type="project" value="UniProtKB-EC"/>
</dbReference>
<accession>A0A518GDL4</accession>
<name>A0A518GDL4_9BACT</name>
<evidence type="ECO:0000313" key="12">
    <source>
        <dbReference type="EMBL" id="QDV26638.1"/>
    </source>
</evidence>
<dbReference type="EMBL" id="CP036298">
    <property type="protein sequence ID" value="QDV26638.1"/>
    <property type="molecule type" value="Genomic_DNA"/>
</dbReference>
<keyword evidence="3" id="KW-0597">Phosphoprotein</keyword>
<evidence type="ECO:0000259" key="9">
    <source>
        <dbReference type="Pfam" id="PF02878"/>
    </source>
</evidence>
<dbReference type="GO" id="GO:0005829">
    <property type="term" value="C:cytosol"/>
    <property type="evidence" value="ECO:0007669"/>
    <property type="project" value="TreeGrafter"/>
</dbReference>
<keyword evidence="4 7" id="KW-0479">Metal-binding</keyword>
<feature type="domain" description="Alpha-D-phosphohexomutase alpha/beta/alpha" evidence="9">
    <location>
        <begin position="9"/>
        <end position="139"/>
    </location>
</feature>
<dbReference type="OrthoDB" id="9806956at2"/>
<dbReference type="RefSeq" id="WP_145082888.1">
    <property type="nucleotide sequence ID" value="NZ_CP036298.1"/>
</dbReference>
<sequence>MSEPIISVSGLRGLIGEQLTPVVAARYVAAMVAALQTSLTSTDGHRGKIVVARDGRNSGQMLARAVTATIVASGLDAIDLDVASTPTVGVQIQQLKAVGGVQISASHNPKEYNGLKLFGPDGRVLTKSIGERVLEAYRAGHSRWVGVDELGQVESMADPHLEHMQRVLATIDAPSIQQQHFKVLLDSNHGAGSLLGRRLLEALGCEVTVLGEAPHGAFAHPPEPVADNLQGVCAQVRAGGFKLGFCQDPDADRLAVIDELGNYIGEEMTLALCLMQVLPQHPGTIVTNCATSGLARALSLQYDCPLLQSAVGEANVADLMIAEGAVFGGEGNGGPIDPQVGYVRDSFVGMARILDLLSSRKTEISHLVSELPPLAIVKDKVTMEASQLPEFWKRLTAAMTDAKASQPDGLKLDWEDRWLLVRGSNTEPIVRLIAEAPSVAEAQALCDRAKQLL</sequence>
<comment type="similarity">
    <text evidence="2 7">Belongs to the phosphohexose mutase family.</text>
</comment>
<dbReference type="KEGG" id="ahel:Q31a_50120"/>
<dbReference type="SUPFAM" id="SSF53738">
    <property type="entry name" value="Phosphoglucomutase, first 3 domains"/>
    <property type="match status" value="3"/>
</dbReference>
<evidence type="ECO:0000256" key="4">
    <source>
        <dbReference type="ARBA" id="ARBA00022723"/>
    </source>
</evidence>
<dbReference type="GO" id="GO:0009252">
    <property type="term" value="P:peptidoglycan biosynthetic process"/>
    <property type="evidence" value="ECO:0007669"/>
    <property type="project" value="TreeGrafter"/>
</dbReference>
<proteinExistence type="inferred from homology"/>
<feature type="domain" description="Alpha-D-phosphohexomutase alpha/beta/alpha" evidence="11">
    <location>
        <begin position="269"/>
        <end position="372"/>
    </location>
</feature>
<dbReference type="Proteomes" id="UP000318017">
    <property type="component" value="Chromosome"/>
</dbReference>
<dbReference type="InterPro" id="IPR016066">
    <property type="entry name" value="A-D-PHexomutase_CS"/>
</dbReference>
<dbReference type="PROSITE" id="PS00710">
    <property type="entry name" value="PGM_PMM"/>
    <property type="match status" value="1"/>
</dbReference>
<dbReference type="InterPro" id="IPR024086">
    <property type="entry name" value="GlmM_arc-type"/>
</dbReference>